<evidence type="ECO:0000313" key="2">
    <source>
        <dbReference type="EMBL" id="GFS11223.1"/>
    </source>
</evidence>
<gene>
    <name evidence="2" type="ORF">ElyMa_004829300</name>
</gene>
<name>A0AAV4IKY3_9GAST</name>
<keyword evidence="3" id="KW-1185">Reference proteome</keyword>
<evidence type="ECO:0008006" key="4">
    <source>
        <dbReference type="Google" id="ProtNLM"/>
    </source>
</evidence>
<protein>
    <recommendedName>
        <fullName evidence="4">Fibrinogen C-terminal domain-containing protein</fullName>
    </recommendedName>
</protein>
<reference evidence="2 3" key="1">
    <citation type="journal article" date="2021" name="Elife">
        <title>Chloroplast acquisition without the gene transfer in kleptoplastic sea slugs, Plakobranchus ocellatus.</title>
        <authorList>
            <person name="Maeda T."/>
            <person name="Takahashi S."/>
            <person name="Yoshida T."/>
            <person name="Shimamura S."/>
            <person name="Takaki Y."/>
            <person name="Nagai Y."/>
            <person name="Toyoda A."/>
            <person name="Suzuki Y."/>
            <person name="Arimoto A."/>
            <person name="Ishii H."/>
            <person name="Satoh N."/>
            <person name="Nishiyama T."/>
            <person name="Hasebe M."/>
            <person name="Maruyama T."/>
            <person name="Minagawa J."/>
            <person name="Obokata J."/>
            <person name="Shigenobu S."/>
        </authorList>
    </citation>
    <scope>NUCLEOTIDE SEQUENCE [LARGE SCALE GENOMIC DNA]</scope>
</reference>
<feature type="non-terminal residue" evidence="2">
    <location>
        <position position="107"/>
    </location>
</feature>
<evidence type="ECO:0000313" key="3">
    <source>
        <dbReference type="Proteomes" id="UP000762676"/>
    </source>
</evidence>
<keyword evidence="1" id="KW-0732">Signal</keyword>
<proteinExistence type="predicted"/>
<dbReference type="InterPro" id="IPR036056">
    <property type="entry name" value="Fibrinogen-like_C"/>
</dbReference>
<dbReference type="AlphaFoldDB" id="A0AAV4IKY3"/>
<accession>A0AAV4IKY3</accession>
<dbReference type="Proteomes" id="UP000762676">
    <property type="component" value="Unassembled WGS sequence"/>
</dbReference>
<dbReference type="EMBL" id="BMAT01009661">
    <property type="protein sequence ID" value="GFS11223.1"/>
    <property type="molecule type" value="Genomic_DNA"/>
</dbReference>
<comment type="caution">
    <text evidence="2">The sequence shown here is derived from an EMBL/GenBank/DDBJ whole genome shotgun (WGS) entry which is preliminary data.</text>
</comment>
<feature type="signal peptide" evidence="1">
    <location>
        <begin position="1"/>
        <end position="19"/>
    </location>
</feature>
<dbReference type="SUPFAM" id="SSF56496">
    <property type="entry name" value="Fibrinogen C-terminal domain-like"/>
    <property type="match status" value="1"/>
</dbReference>
<sequence length="107" mass="12186">MDKTVVLLLLALWMPGTVGTNDKFSPTGSNNLKASRCTRGMKSSYPNHDYKLTYEPNADVFALCDVQTDNGGWIIFQGTWEMRIDVKHGRSWLYRTYTNFRIGTATE</sequence>
<evidence type="ECO:0000256" key="1">
    <source>
        <dbReference type="SAM" id="SignalP"/>
    </source>
</evidence>
<organism evidence="2 3">
    <name type="scientific">Elysia marginata</name>
    <dbReference type="NCBI Taxonomy" id="1093978"/>
    <lineage>
        <taxon>Eukaryota</taxon>
        <taxon>Metazoa</taxon>
        <taxon>Spiralia</taxon>
        <taxon>Lophotrochozoa</taxon>
        <taxon>Mollusca</taxon>
        <taxon>Gastropoda</taxon>
        <taxon>Heterobranchia</taxon>
        <taxon>Euthyneura</taxon>
        <taxon>Panpulmonata</taxon>
        <taxon>Sacoglossa</taxon>
        <taxon>Placobranchoidea</taxon>
        <taxon>Plakobranchidae</taxon>
        <taxon>Elysia</taxon>
    </lineage>
</organism>
<feature type="chain" id="PRO_5043405477" description="Fibrinogen C-terminal domain-containing protein" evidence="1">
    <location>
        <begin position="20"/>
        <end position="107"/>
    </location>
</feature>